<dbReference type="Proteomes" id="UP000198853">
    <property type="component" value="Unassembled WGS sequence"/>
</dbReference>
<accession>A0A1G8RW95</accession>
<keyword evidence="3" id="KW-1185">Reference proteome</keyword>
<dbReference type="AlphaFoldDB" id="A0A1G8RW95"/>
<evidence type="ECO:0000256" key="1">
    <source>
        <dbReference type="SAM" id="MobiDB-lite"/>
    </source>
</evidence>
<dbReference type="OrthoDB" id="1047417at2"/>
<sequence length="256" mass="29967">MDYMKELNAFRNWLLMNDLTTSGIALWHTLMSINNMTGWKEHFNAPNSTVQRLTGLSKQGLVDARKVLIDNNLIEYQKGKKNKAPVYKIISLVNSVDQSLDQIVDQSVDQQLDLPAYQQLDHTYTRQDKTNSNGHEGSIDPDPFDEFWSHYPNKKKRQEAEKKFNMRLKHKNPEERATAEEMILGAKNYKKQLEKDGTEKRFMQHPTTFLNQRSFDDYQTLKSEQKSGNGYLYWNEYESDSIDSPFIEQGMIVRDE</sequence>
<dbReference type="RefSeq" id="WP_090399717.1">
    <property type="nucleotide sequence ID" value="NZ_FNEN01000020.1"/>
</dbReference>
<proteinExistence type="predicted"/>
<reference evidence="2 3" key="1">
    <citation type="submission" date="2016-10" db="EMBL/GenBank/DDBJ databases">
        <authorList>
            <person name="de Groot N.N."/>
        </authorList>
    </citation>
    <scope>NUCLEOTIDE SEQUENCE [LARGE SCALE GENOMIC DNA]</scope>
    <source>
        <strain evidence="2 3">DSM 21771</strain>
    </source>
</reference>
<feature type="region of interest" description="Disordered" evidence="1">
    <location>
        <begin position="122"/>
        <end position="145"/>
    </location>
</feature>
<name>A0A1G8RW95_9BACI</name>
<organism evidence="2 3">
    <name type="scientific">Natribacillus halophilus</name>
    <dbReference type="NCBI Taxonomy" id="549003"/>
    <lineage>
        <taxon>Bacteria</taxon>
        <taxon>Bacillati</taxon>
        <taxon>Bacillota</taxon>
        <taxon>Bacilli</taxon>
        <taxon>Bacillales</taxon>
        <taxon>Bacillaceae</taxon>
        <taxon>Natribacillus</taxon>
    </lineage>
</organism>
<evidence type="ECO:0000313" key="2">
    <source>
        <dbReference type="EMBL" id="SDJ20640.1"/>
    </source>
</evidence>
<evidence type="ECO:0000313" key="3">
    <source>
        <dbReference type="Proteomes" id="UP000198853"/>
    </source>
</evidence>
<dbReference type="EMBL" id="FNEN01000020">
    <property type="protein sequence ID" value="SDJ20640.1"/>
    <property type="molecule type" value="Genomic_DNA"/>
</dbReference>
<protein>
    <submittedName>
        <fullName evidence="2">Uncharacterized protein</fullName>
    </submittedName>
</protein>
<gene>
    <name evidence="2" type="ORF">SAMN04488123_12055</name>
</gene>